<keyword evidence="4" id="KW-1185">Reference proteome</keyword>
<keyword evidence="2" id="KW-0812">Transmembrane</keyword>
<feature type="transmembrane region" description="Helical" evidence="2">
    <location>
        <begin position="54"/>
        <end position="77"/>
    </location>
</feature>
<evidence type="ECO:0000256" key="1">
    <source>
        <dbReference type="SAM" id="MobiDB-lite"/>
    </source>
</evidence>
<feature type="region of interest" description="Disordered" evidence="1">
    <location>
        <begin position="1"/>
        <end position="41"/>
    </location>
</feature>
<keyword evidence="2" id="KW-0472">Membrane</keyword>
<evidence type="ECO:0000313" key="3">
    <source>
        <dbReference type="EMBL" id="QIZ72250.1"/>
    </source>
</evidence>
<dbReference type="AlphaFoldDB" id="A0A6H1U253"/>
<evidence type="ECO:0000313" key="4">
    <source>
        <dbReference type="Proteomes" id="UP000500857"/>
    </source>
</evidence>
<dbReference type="Proteomes" id="UP000500857">
    <property type="component" value="Chromosome"/>
</dbReference>
<sequence length="94" mass="10467">MNQFSKEPFGDRNSHQPTSELPDRTQLPEDDGISEVSEEDERRYQAAKKQFGQLYVILLVIGLAIGGVVAVGVVNLLDRWGLTEVPTPIEEGDR</sequence>
<name>A0A6H1U253_9CYAN</name>
<dbReference type="RefSeq" id="WP_168570399.1">
    <property type="nucleotide sequence ID" value="NZ_CP051167.1"/>
</dbReference>
<dbReference type="KEGG" id="oxy:HCG48_18090"/>
<evidence type="ECO:0000256" key="2">
    <source>
        <dbReference type="SAM" id="Phobius"/>
    </source>
</evidence>
<gene>
    <name evidence="3" type="ORF">HCG48_18090</name>
</gene>
<feature type="compositionally biased region" description="Acidic residues" evidence="1">
    <location>
        <begin position="28"/>
        <end position="39"/>
    </location>
</feature>
<organism evidence="3 4">
    <name type="scientific">Oxynema aestuarii AP17</name>
    <dbReference type="NCBI Taxonomy" id="2064643"/>
    <lineage>
        <taxon>Bacteria</taxon>
        <taxon>Bacillati</taxon>
        <taxon>Cyanobacteriota</taxon>
        <taxon>Cyanophyceae</taxon>
        <taxon>Oscillatoriophycideae</taxon>
        <taxon>Oscillatoriales</taxon>
        <taxon>Oscillatoriaceae</taxon>
        <taxon>Oxynema</taxon>
        <taxon>Oxynema aestuarii</taxon>
    </lineage>
</organism>
<protein>
    <submittedName>
        <fullName evidence="3">Uncharacterized protein</fullName>
    </submittedName>
</protein>
<proteinExistence type="predicted"/>
<accession>A0A6H1U253</accession>
<reference evidence="3 4" key="1">
    <citation type="submission" date="2020-04" db="EMBL/GenBank/DDBJ databases">
        <authorList>
            <person name="Basu S."/>
            <person name="Maruthanayagam V."/>
            <person name="Chakraborty S."/>
            <person name="Pramanik A."/>
            <person name="Mukherjee J."/>
            <person name="Brink B."/>
        </authorList>
    </citation>
    <scope>NUCLEOTIDE SEQUENCE [LARGE SCALE GENOMIC DNA]</scope>
    <source>
        <strain evidence="3 4">AP17</strain>
    </source>
</reference>
<dbReference type="EMBL" id="CP051167">
    <property type="protein sequence ID" value="QIZ72250.1"/>
    <property type="molecule type" value="Genomic_DNA"/>
</dbReference>
<keyword evidence="2" id="KW-1133">Transmembrane helix</keyword>